<accession>A0A9P9WWI8</accession>
<dbReference type="PANTHER" id="PTHR43792:SF1">
    <property type="entry name" value="N-ACETYLTRANSFERASE DOMAIN-CONTAINING PROTEIN"/>
    <property type="match status" value="1"/>
</dbReference>
<comment type="caution">
    <text evidence="2">The sequence shown here is derived from an EMBL/GenBank/DDBJ whole genome shotgun (WGS) entry which is preliminary data.</text>
</comment>
<sequence>MAFAFPPTAYEIKSPRLVIRTPTVADAGAFIELLGNVKNLPLGETGAMKDLTIDSISVRIEKWRKLASEGRGPFLAVALRHTDEVIGYMAFNCFRTKDEYEGTEPEREHPLPGPEGRYLTDLGIVMDHRHRRKGYSSEVICMASEFAFNSLGCQVVRMETGIANEPWRSLMRSMGFGAIEEKGAVSYAERPIGWLYKVDKITWQQTERNLKANEKWPL</sequence>
<dbReference type="Gene3D" id="3.40.630.30">
    <property type="match status" value="1"/>
</dbReference>
<dbReference type="InterPro" id="IPR000182">
    <property type="entry name" value="GNAT_dom"/>
</dbReference>
<gene>
    <name evidence="2" type="ORF">JX265_000741</name>
</gene>
<dbReference type="InterPro" id="IPR016181">
    <property type="entry name" value="Acyl_CoA_acyltransferase"/>
</dbReference>
<reference evidence="2" key="1">
    <citation type="submission" date="2021-03" db="EMBL/GenBank/DDBJ databases">
        <title>Revisited historic fungal species revealed as producer of novel bioactive compounds through whole genome sequencing and comparative genomics.</title>
        <authorList>
            <person name="Vignolle G.A."/>
            <person name="Hochenegger N."/>
            <person name="Mach R.L."/>
            <person name="Mach-Aigner A.R."/>
            <person name="Javad Rahimi M."/>
            <person name="Salim K.A."/>
            <person name="Chan C.M."/>
            <person name="Lim L.B.L."/>
            <person name="Cai F."/>
            <person name="Druzhinina I.S."/>
            <person name="U'Ren J.M."/>
            <person name="Derntl C."/>
        </authorList>
    </citation>
    <scope>NUCLEOTIDE SEQUENCE</scope>
    <source>
        <strain evidence="2">TUCIM 5799</strain>
    </source>
</reference>
<feature type="domain" description="N-acetyltransferase" evidence="1">
    <location>
        <begin position="16"/>
        <end position="176"/>
    </location>
</feature>
<dbReference type="GO" id="GO:0016747">
    <property type="term" value="F:acyltransferase activity, transferring groups other than amino-acyl groups"/>
    <property type="evidence" value="ECO:0007669"/>
    <property type="project" value="InterPro"/>
</dbReference>
<proteinExistence type="predicted"/>
<evidence type="ECO:0000313" key="3">
    <source>
        <dbReference type="Proteomes" id="UP000829685"/>
    </source>
</evidence>
<dbReference type="Pfam" id="PF13302">
    <property type="entry name" value="Acetyltransf_3"/>
    <property type="match status" value="1"/>
</dbReference>
<protein>
    <recommendedName>
        <fullName evidence="1">N-acetyltransferase domain-containing protein</fullName>
    </recommendedName>
</protein>
<dbReference type="EMBL" id="JAFIMR010000002">
    <property type="protein sequence ID" value="KAI1880501.1"/>
    <property type="molecule type" value="Genomic_DNA"/>
</dbReference>
<keyword evidence="3" id="KW-1185">Reference proteome</keyword>
<evidence type="ECO:0000259" key="1">
    <source>
        <dbReference type="Pfam" id="PF13302"/>
    </source>
</evidence>
<dbReference type="PANTHER" id="PTHR43792">
    <property type="entry name" value="GNAT FAMILY, PUTATIVE (AFU_ORTHOLOGUE AFUA_3G00765)-RELATED-RELATED"/>
    <property type="match status" value="1"/>
</dbReference>
<evidence type="ECO:0000313" key="2">
    <source>
        <dbReference type="EMBL" id="KAI1880501.1"/>
    </source>
</evidence>
<organism evidence="2 3">
    <name type="scientific">Neoarthrinium moseri</name>
    <dbReference type="NCBI Taxonomy" id="1658444"/>
    <lineage>
        <taxon>Eukaryota</taxon>
        <taxon>Fungi</taxon>
        <taxon>Dikarya</taxon>
        <taxon>Ascomycota</taxon>
        <taxon>Pezizomycotina</taxon>
        <taxon>Sordariomycetes</taxon>
        <taxon>Xylariomycetidae</taxon>
        <taxon>Amphisphaeriales</taxon>
        <taxon>Apiosporaceae</taxon>
        <taxon>Neoarthrinium</taxon>
    </lineage>
</organism>
<dbReference type="AlphaFoldDB" id="A0A9P9WWI8"/>
<dbReference type="InterPro" id="IPR051531">
    <property type="entry name" value="N-acetyltransferase"/>
</dbReference>
<dbReference type="SUPFAM" id="SSF55729">
    <property type="entry name" value="Acyl-CoA N-acyltransferases (Nat)"/>
    <property type="match status" value="1"/>
</dbReference>
<dbReference type="Proteomes" id="UP000829685">
    <property type="component" value="Unassembled WGS sequence"/>
</dbReference>
<dbReference type="OrthoDB" id="64477at2759"/>
<name>A0A9P9WWI8_9PEZI</name>